<dbReference type="Pfam" id="PF03480">
    <property type="entry name" value="DctP"/>
    <property type="match status" value="1"/>
</dbReference>
<organism evidence="6 7">
    <name type="scientific">Sphaerochaeta globosa (strain ATCC BAA-1886 / DSM 22777 / Buddy)</name>
    <name type="common">Spirochaeta sp. (strain Buddy)</name>
    <dbReference type="NCBI Taxonomy" id="158189"/>
    <lineage>
        <taxon>Bacteria</taxon>
        <taxon>Pseudomonadati</taxon>
        <taxon>Spirochaetota</taxon>
        <taxon>Spirochaetia</taxon>
        <taxon>Spirochaetales</taxon>
        <taxon>Sphaerochaetaceae</taxon>
        <taxon>Sphaerochaeta</taxon>
    </lineage>
</organism>
<dbReference type="Gene3D" id="3.40.190.170">
    <property type="entry name" value="Bacterial extracellular solute-binding protein, family 7"/>
    <property type="match status" value="1"/>
</dbReference>
<evidence type="ECO:0000256" key="4">
    <source>
        <dbReference type="ARBA" id="ARBA00022729"/>
    </source>
</evidence>
<dbReference type="InterPro" id="IPR038404">
    <property type="entry name" value="TRAP_DctP_sf"/>
</dbReference>
<evidence type="ECO:0000313" key="6">
    <source>
        <dbReference type="EMBL" id="ADY11920.1"/>
    </source>
</evidence>
<sequence length="329" mass="36475">MKKLALLFIIALLALPSVFAQGEKEASGPKSYTVNVASAFAPEGPIHDVIVNFKNQVEKETNGRVKVVIHASGSLGGEREIVEGLSAGTIEMGAQGIMDLTLYAPQFTVFEEPFVIRDLDHLNKFWNTIGVDLNNQAGEKTGIITAGYAIRGARMITANSPIKSSADFKGLKFRLPSLPVRIKVFEAMGAIPTVVDFPEVYMALKTGTIDAQENPPETIYSYKYYEAQKYLILSRHVWSTARYQMSKKWFDTLTVEDQALFTKAWADASAKVRAAVPDPDSVYIKKLQEAGMTIIEPNMDEFRRLAEPVMAGFDKSMWLPGLRQQIMAL</sequence>
<dbReference type="NCBIfam" id="NF037995">
    <property type="entry name" value="TRAP_S1"/>
    <property type="match status" value="1"/>
</dbReference>
<evidence type="ECO:0000256" key="5">
    <source>
        <dbReference type="SAM" id="SignalP"/>
    </source>
</evidence>
<dbReference type="PIRSF" id="PIRSF006470">
    <property type="entry name" value="DctB"/>
    <property type="match status" value="1"/>
</dbReference>
<keyword evidence="3" id="KW-0813">Transport</keyword>
<proteinExistence type="inferred from homology"/>
<evidence type="ECO:0000256" key="3">
    <source>
        <dbReference type="ARBA" id="ARBA00022448"/>
    </source>
</evidence>
<feature type="signal peptide" evidence="5">
    <location>
        <begin position="1"/>
        <end position="20"/>
    </location>
</feature>
<accession>F0RX70</accession>
<comment type="subcellular location">
    <subcellularLocation>
        <location evidence="1">Cell envelope</location>
    </subcellularLocation>
</comment>
<evidence type="ECO:0000256" key="1">
    <source>
        <dbReference type="ARBA" id="ARBA00004196"/>
    </source>
</evidence>
<dbReference type="GO" id="GO:0055085">
    <property type="term" value="P:transmembrane transport"/>
    <property type="evidence" value="ECO:0007669"/>
    <property type="project" value="InterPro"/>
</dbReference>
<feature type="chain" id="PRO_5003257947" evidence="5">
    <location>
        <begin position="21"/>
        <end position="329"/>
    </location>
</feature>
<name>F0RX70_SPHGB</name>
<dbReference type="CDD" id="cd13603">
    <property type="entry name" value="PBP2_TRAP_Siap_TeaA_like"/>
    <property type="match status" value="1"/>
</dbReference>
<dbReference type="eggNOG" id="COG1638">
    <property type="taxonomic scope" value="Bacteria"/>
</dbReference>
<dbReference type="RefSeq" id="WP_013605773.1">
    <property type="nucleotide sequence ID" value="NC_015152.1"/>
</dbReference>
<dbReference type="KEGG" id="sbu:SpiBuddy_0075"/>
<evidence type="ECO:0000256" key="2">
    <source>
        <dbReference type="ARBA" id="ARBA00009023"/>
    </source>
</evidence>
<dbReference type="STRING" id="158189.SpiBuddy_0075"/>
<gene>
    <name evidence="6" type="ordered locus">SpiBuddy_0075</name>
</gene>
<comment type="similarity">
    <text evidence="2">Belongs to the bacterial solute-binding protein 7 family.</text>
</comment>
<evidence type="ECO:0000313" key="7">
    <source>
        <dbReference type="Proteomes" id="UP000008466"/>
    </source>
</evidence>
<dbReference type="Proteomes" id="UP000008466">
    <property type="component" value="Chromosome"/>
</dbReference>
<keyword evidence="7" id="KW-1185">Reference proteome</keyword>
<dbReference type="AlphaFoldDB" id="F0RX70"/>
<protein>
    <submittedName>
        <fullName evidence="6">TRAP dicarboxylate transporter, DctP subunit</fullName>
    </submittedName>
</protein>
<keyword evidence="4 5" id="KW-0732">Signal</keyword>
<dbReference type="NCBIfam" id="TIGR00787">
    <property type="entry name" value="dctP"/>
    <property type="match status" value="1"/>
</dbReference>
<dbReference type="InterPro" id="IPR018389">
    <property type="entry name" value="DctP_fam"/>
</dbReference>
<dbReference type="SUPFAM" id="SSF53850">
    <property type="entry name" value="Periplasmic binding protein-like II"/>
    <property type="match status" value="1"/>
</dbReference>
<dbReference type="GO" id="GO:0030288">
    <property type="term" value="C:outer membrane-bounded periplasmic space"/>
    <property type="evidence" value="ECO:0007669"/>
    <property type="project" value="InterPro"/>
</dbReference>
<dbReference type="HOGENOM" id="CLU_036176_1_3_12"/>
<reference evidence="7" key="1">
    <citation type="submission" date="2011-02" db="EMBL/GenBank/DDBJ databases">
        <title>Complete sequence of Spirochaeta sp. Buddy.</title>
        <authorList>
            <person name="Lucas S."/>
            <person name="Copeland A."/>
            <person name="Lapidus A."/>
            <person name="Cheng J.-F."/>
            <person name="Goodwin L."/>
            <person name="Pitluck S."/>
            <person name="Zeytun A."/>
            <person name="Detter J.C."/>
            <person name="Han C."/>
            <person name="Tapia R."/>
            <person name="Land M."/>
            <person name="Hauser L."/>
            <person name="Kyrpides N."/>
            <person name="Ivanova N."/>
            <person name="Mikhailova N."/>
            <person name="Pagani I."/>
            <person name="Ritalahti K.M."/>
            <person name="Loeffler F.E."/>
            <person name="Woyke T."/>
        </authorList>
    </citation>
    <scope>NUCLEOTIDE SEQUENCE [LARGE SCALE GENOMIC DNA]</scope>
    <source>
        <strain evidence="7">ATCC BAA-1886 / DSM 22777 / Buddy</strain>
    </source>
</reference>
<dbReference type="PANTHER" id="PTHR33376:SF4">
    <property type="entry name" value="SIALIC ACID-BINDING PERIPLASMIC PROTEIN SIAP"/>
    <property type="match status" value="1"/>
</dbReference>
<dbReference type="OrthoDB" id="89872at2"/>
<dbReference type="InterPro" id="IPR004682">
    <property type="entry name" value="TRAP_DctP"/>
</dbReference>
<dbReference type="PANTHER" id="PTHR33376">
    <property type="match status" value="1"/>
</dbReference>
<dbReference type="EMBL" id="CP002541">
    <property type="protein sequence ID" value="ADY11920.1"/>
    <property type="molecule type" value="Genomic_DNA"/>
</dbReference>